<dbReference type="Pfam" id="PF08662">
    <property type="entry name" value="eIF2A"/>
    <property type="match status" value="1"/>
</dbReference>
<dbReference type="Proteomes" id="UP001457282">
    <property type="component" value="Unassembled WGS sequence"/>
</dbReference>
<accession>A0AAW1WFD7</accession>
<evidence type="ECO:0000256" key="5">
    <source>
        <dbReference type="SAM" id="Coils"/>
    </source>
</evidence>
<dbReference type="EMBL" id="JBEDUW010000006">
    <property type="protein sequence ID" value="KAK9922833.1"/>
    <property type="molecule type" value="Genomic_DNA"/>
</dbReference>
<feature type="coiled-coil region" evidence="5">
    <location>
        <begin position="72"/>
        <end position="99"/>
    </location>
</feature>
<dbReference type="GO" id="GO:0003743">
    <property type="term" value="F:translation initiation factor activity"/>
    <property type="evidence" value="ECO:0007669"/>
    <property type="project" value="UniProtKB-KW"/>
</dbReference>
<keyword evidence="3" id="KW-0694">RNA-binding</keyword>
<organism evidence="7 8">
    <name type="scientific">Rubus argutus</name>
    <name type="common">Southern blackberry</name>
    <dbReference type="NCBI Taxonomy" id="59490"/>
    <lineage>
        <taxon>Eukaryota</taxon>
        <taxon>Viridiplantae</taxon>
        <taxon>Streptophyta</taxon>
        <taxon>Embryophyta</taxon>
        <taxon>Tracheophyta</taxon>
        <taxon>Spermatophyta</taxon>
        <taxon>Magnoliopsida</taxon>
        <taxon>eudicotyledons</taxon>
        <taxon>Gunneridae</taxon>
        <taxon>Pentapetalae</taxon>
        <taxon>rosids</taxon>
        <taxon>fabids</taxon>
        <taxon>Rosales</taxon>
        <taxon>Rosaceae</taxon>
        <taxon>Rosoideae</taxon>
        <taxon>Rosoideae incertae sedis</taxon>
        <taxon>Rubus</taxon>
    </lineage>
</organism>
<dbReference type="InterPro" id="IPR011400">
    <property type="entry name" value="EIF3B"/>
</dbReference>
<dbReference type="PANTHER" id="PTHR14068:SF0">
    <property type="entry name" value="EUKARYOTIC TRANSLATION INITIATION FACTOR 3 SUBUNIT B"/>
    <property type="match status" value="1"/>
</dbReference>
<comment type="caution">
    <text evidence="7">The sequence shown here is derived from an EMBL/GenBank/DDBJ whole genome shotgun (WGS) entry which is preliminary data.</text>
</comment>
<evidence type="ECO:0000256" key="2">
    <source>
        <dbReference type="ARBA" id="ARBA00022540"/>
    </source>
</evidence>
<protein>
    <recommendedName>
        <fullName evidence="6">Translation initiation factor beta propellor-like domain-containing protein</fullName>
    </recommendedName>
</protein>
<proteinExistence type="predicted"/>
<evidence type="ECO:0000256" key="1">
    <source>
        <dbReference type="ARBA" id="ARBA00022490"/>
    </source>
</evidence>
<keyword evidence="2" id="KW-0396">Initiation factor</keyword>
<evidence type="ECO:0000256" key="4">
    <source>
        <dbReference type="ARBA" id="ARBA00022917"/>
    </source>
</evidence>
<gene>
    <name evidence="7" type="ORF">M0R45_031277</name>
</gene>
<reference evidence="7 8" key="1">
    <citation type="journal article" date="2023" name="G3 (Bethesda)">
        <title>A chromosome-length genome assembly and annotation of blackberry (Rubus argutus, cv. 'Hillquist').</title>
        <authorList>
            <person name="Bruna T."/>
            <person name="Aryal R."/>
            <person name="Dudchenko O."/>
            <person name="Sargent D.J."/>
            <person name="Mead D."/>
            <person name="Buti M."/>
            <person name="Cavallini A."/>
            <person name="Hytonen T."/>
            <person name="Andres J."/>
            <person name="Pham M."/>
            <person name="Weisz D."/>
            <person name="Mascagni F."/>
            <person name="Usai G."/>
            <person name="Natali L."/>
            <person name="Bassil N."/>
            <person name="Fernandez G.E."/>
            <person name="Lomsadze A."/>
            <person name="Armour M."/>
            <person name="Olukolu B."/>
            <person name="Poorten T."/>
            <person name="Britton C."/>
            <person name="Davik J."/>
            <person name="Ashrafi H."/>
            <person name="Aiden E.L."/>
            <person name="Borodovsky M."/>
            <person name="Worthington M."/>
        </authorList>
    </citation>
    <scope>NUCLEOTIDE SEQUENCE [LARGE SCALE GENOMIC DNA]</scope>
    <source>
        <strain evidence="7">PI 553951</strain>
    </source>
</reference>
<evidence type="ECO:0000256" key="3">
    <source>
        <dbReference type="ARBA" id="ARBA00022884"/>
    </source>
</evidence>
<dbReference type="AlphaFoldDB" id="A0AAW1WFD7"/>
<dbReference type="PANTHER" id="PTHR14068">
    <property type="entry name" value="EUKARYOTIC TRANSLATION INITIATION FACTOR 3 EIF3 -RELATED"/>
    <property type="match status" value="1"/>
</dbReference>
<dbReference type="GO" id="GO:0031369">
    <property type="term" value="F:translation initiation factor binding"/>
    <property type="evidence" value="ECO:0007669"/>
    <property type="project" value="InterPro"/>
</dbReference>
<keyword evidence="4" id="KW-0648">Protein biosynthesis</keyword>
<evidence type="ECO:0000313" key="7">
    <source>
        <dbReference type="EMBL" id="KAK9922833.1"/>
    </source>
</evidence>
<sequence>MATTEHYMDRLLNGILASGRYIATAVTSIHHIDSGLNIWSFNGKLLYQILKDDLSQFSWRPRTPSILSPKKEEEIAKNLKKYSEKYKEKDKEMPKLLREEAR</sequence>
<dbReference type="InterPro" id="IPR013979">
    <property type="entry name" value="TIF_beta_prop-like"/>
</dbReference>
<keyword evidence="8" id="KW-1185">Reference proteome</keyword>
<evidence type="ECO:0000313" key="8">
    <source>
        <dbReference type="Proteomes" id="UP001457282"/>
    </source>
</evidence>
<keyword evidence="5" id="KW-0175">Coiled coil</keyword>
<dbReference type="GO" id="GO:0003723">
    <property type="term" value="F:RNA binding"/>
    <property type="evidence" value="ECO:0007669"/>
    <property type="project" value="UniProtKB-KW"/>
</dbReference>
<dbReference type="GO" id="GO:0005852">
    <property type="term" value="C:eukaryotic translation initiation factor 3 complex"/>
    <property type="evidence" value="ECO:0007669"/>
    <property type="project" value="InterPro"/>
</dbReference>
<feature type="domain" description="Translation initiation factor beta propellor-like" evidence="6">
    <location>
        <begin position="18"/>
        <end position="56"/>
    </location>
</feature>
<evidence type="ECO:0000259" key="6">
    <source>
        <dbReference type="Pfam" id="PF08662"/>
    </source>
</evidence>
<name>A0AAW1WFD7_RUBAR</name>
<keyword evidence="1" id="KW-0963">Cytoplasm</keyword>